<name>A0A7W6HTE7_9BACT</name>
<dbReference type="EMBL" id="JACIES010000001">
    <property type="protein sequence ID" value="MBB4024628.1"/>
    <property type="molecule type" value="Genomic_DNA"/>
</dbReference>
<dbReference type="InterPro" id="IPR005077">
    <property type="entry name" value="Peptidase_C11"/>
</dbReference>
<evidence type="ECO:0008006" key="3">
    <source>
        <dbReference type="Google" id="ProtNLM"/>
    </source>
</evidence>
<dbReference type="GeneID" id="93100845"/>
<comment type="caution">
    <text evidence="1">The sequence shown here is derived from an EMBL/GenBank/DDBJ whole genome shotgun (WGS) entry which is preliminary data.</text>
</comment>
<organism evidence="1 2">
    <name type="scientific">Butyricimonas faecihominis</name>
    <dbReference type="NCBI Taxonomy" id="1472416"/>
    <lineage>
        <taxon>Bacteria</taxon>
        <taxon>Pseudomonadati</taxon>
        <taxon>Bacteroidota</taxon>
        <taxon>Bacteroidia</taxon>
        <taxon>Bacteroidales</taxon>
        <taxon>Odoribacteraceae</taxon>
        <taxon>Butyricimonas</taxon>
    </lineage>
</organism>
<dbReference type="RefSeq" id="WP_124316649.1">
    <property type="nucleotide sequence ID" value="NZ_AP028155.1"/>
</dbReference>
<dbReference type="Pfam" id="PF03415">
    <property type="entry name" value="Peptidase_C11"/>
    <property type="match status" value="1"/>
</dbReference>
<reference evidence="1 2" key="1">
    <citation type="submission" date="2020-08" db="EMBL/GenBank/DDBJ databases">
        <title>Genomic Encyclopedia of Type Strains, Phase IV (KMG-IV): sequencing the most valuable type-strain genomes for metagenomic binning, comparative biology and taxonomic classification.</title>
        <authorList>
            <person name="Goeker M."/>
        </authorList>
    </citation>
    <scope>NUCLEOTIDE SEQUENCE [LARGE SCALE GENOMIC DNA]</scope>
    <source>
        <strain evidence="1 2">DSM 105721</strain>
    </source>
</reference>
<dbReference type="Proteomes" id="UP000546007">
    <property type="component" value="Unassembled WGS sequence"/>
</dbReference>
<proteinExistence type="predicted"/>
<evidence type="ECO:0000313" key="1">
    <source>
        <dbReference type="EMBL" id="MBB4024628.1"/>
    </source>
</evidence>
<sequence length="393" mass="45427">MRIIQYIGVILFFFLVSCEKNDVEPQKTRTLMVYLAGDNNLSGHMQKNISSMMSAWKKSYNANIVIYFDAPNAAPELYTFRFNGKEVEKQVLKTYEEMDSADPEVLKEVLNEMQDLYPSDSYGLILGSHASGWIPSGGSGRSSRMLYAEPVLTRSFGTDYTGPNEMDTRDMAKAIPFNKENLEFILFDACLMSSIEVLYDLRDKAKYVIASPAELPAPGFPYARVMPYFWGKGTNLEKDLVKVCDEFWDYYNTYNAANRFGTIALIKMDGMEHLFDLTREVLQGKKDYVADIYQKAVYCYPMVEYSKHDRFFDLGEYMKYMTEGREGLYKEYRDFLDNQVVIYKNATNPFYYTEIPEEKFSGIATYIPLSIWPTETNAYWGFSWSGVYDVVTE</sequence>
<dbReference type="PANTHER" id="PTHR37835">
    <property type="entry name" value="ALPHA-CLOSTRIPAIN"/>
    <property type="match status" value="1"/>
</dbReference>
<evidence type="ECO:0000313" key="2">
    <source>
        <dbReference type="Proteomes" id="UP000546007"/>
    </source>
</evidence>
<dbReference type="Gene3D" id="3.40.50.11970">
    <property type="match status" value="1"/>
</dbReference>
<dbReference type="PROSITE" id="PS51257">
    <property type="entry name" value="PROKAR_LIPOPROTEIN"/>
    <property type="match status" value="1"/>
</dbReference>
<dbReference type="PANTHER" id="PTHR37835:SF1">
    <property type="entry name" value="ALPHA-CLOSTRIPAIN"/>
    <property type="match status" value="1"/>
</dbReference>
<gene>
    <name evidence="1" type="ORF">GGR14_000389</name>
</gene>
<keyword evidence="2" id="KW-1185">Reference proteome</keyword>
<protein>
    <recommendedName>
        <fullName evidence="3">Clostripain</fullName>
    </recommendedName>
</protein>
<accession>A0A7W6HTE7</accession>
<dbReference type="OrthoDB" id="5507507at2"/>
<dbReference type="AlphaFoldDB" id="A0A7W6HTE7"/>